<dbReference type="EMBL" id="JBEPLN010000036">
    <property type="protein sequence ID" value="MET3635010.1"/>
    <property type="molecule type" value="Genomic_DNA"/>
</dbReference>
<name>A0ABV2JGX3_9STRE</name>
<evidence type="ECO:0000313" key="2">
    <source>
        <dbReference type="EMBL" id="MET3635010.1"/>
    </source>
</evidence>
<dbReference type="RefSeq" id="WP_354369732.1">
    <property type="nucleotide sequence ID" value="NZ_JBEPLN010000036.1"/>
</dbReference>
<keyword evidence="1" id="KW-0472">Membrane</keyword>
<evidence type="ECO:0000256" key="1">
    <source>
        <dbReference type="SAM" id="Phobius"/>
    </source>
</evidence>
<protein>
    <recommendedName>
        <fullName evidence="4">Response regulator (Homolog to RR11 Spn)</fullName>
    </recommendedName>
</protein>
<sequence>MKKTDWLEYFEAINGRAATDVEIAQALANGDFQEEAPLVETVTSPIYDVAEEPIPSSNTVQPNQQVYASSQQVPTQEAMNAQVGKPSPVLNPEFQQQTKKTAGDFWKWLLSAWKSPTSEVETNAYNGWIALGFLTLFYTLTIFIVARKIGGTGASLQNNLSSLFNQAQTASNPVGFSAFIAIFVASGLYIFSVVFSGFVAKRLVYRDAEFTFAKSIEWYGRLFSINILLMGLASLFTLIGVYSLSSLLVIASIVLFGIASVFALAHSRDVSEMDMFYKYILAILVNAVVMFIFGLIASTIAAEYVANLFSNLISFY</sequence>
<keyword evidence="1" id="KW-1133">Transmembrane helix</keyword>
<gene>
    <name evidence="2" type="ORF">ABID28_001672</name>
</gene>
<comment type="caution">
    <text evidence="2">The sequence shown here is derived from an EMBL/GenBank/DDBJ whole genome shotgun (WGS) entry which is preliminary data.</text>
</comment>
<keyword evidence="1" id="KW-0812">Transmembrane</keyword>
<feature type="transmembrane region" description="Helical" evidence="1">
    <location>
        <begin position="221"/>
        <end position="242"/>
    </location>
</feature>
<reference evidence="2 3" key="1">
    <citation type="submission" date="2024-06" db="EMBL/GenBank/DDBJ databases">
        <title>Genomic Encyclopedia of Type Strains, Phase IV (KMG-IV): sequencing the most valuable type-strain genomes for metagenomic binning, comparative biology and taxonomic classification.</title>
        <authorList>
            <person name="Goeker M."/>
        </authorList>
    </citation>
    <scope>NUCLEOTIDE SEQUENCE [LARGE SCALE GENOMIC DNA]</scope>
    <source>
        <strain evidence="2 3">DSM 28302</strain>
    </source>
</reference>
<feature type="transmembrane region" description="Helical" evidence="1">
    <location>
        <begin position="124"/>
        <end position="146"/>
    </location>
</feature>
<dbReference type="InterPro" id="IPR046481">
    <property type="entry name" value="DUF6574"/>
</dbReference>
<keyword evidence="3" id="KW-1185">Reference proteome</keyword>
<accession>A0ABV2JGX3</accession>
<dbReference type="Pfam" id="PF20214">
    <property type="entry name" value="DUF6574"/>
    <property type="match status" value="1"/>
</dbReference>
<feature type="transmembrane region" description="Helical" evidence="1">
    <location>
        <begin position="176"/>
        <end position="200"/>
    </location>
</feature>
<evidence type="ECO:0008006" key="4">
    <source>
        <dbReference type="Google" id="ProtNLM"/>
    </source>
</evidence>
<proteinExistence type="predicted"/>
<feature type="transmembrane region" description="Helical" evidence="1">
    <location>
        <begin position="279"/>
        <end position="302"/>
    </location>
</feature>
<organism evidence="2 3">
    <name type="scientific">Streptococcus porcorum</name>
    <dbReference type="NCBI Taxonomy" id="701526"/>
    <lineage>
        <taxon>Bacteria</taxon>
        <taxon>Bacillati</taxon>
        <taxon>Bacillota</taxon>
        <taxon>Bacilli</taxon>
        <taxon>Lactobacillales</taxon>
        <taxon>Streptococcaceae</taxon>
        <taxon>Streptococcus</taxon>
    </lineage>
</organism>
<evidence type="ECO:0000313" key="3">
    <source>
        <dbReference type="Proteomes" id="UP001549037"/>
    </source>
</evidence>
<feature type="transmembrane region" description="Helical" evidence="1">
    <location>
        <begin position="248"/>
        <end position="267"/>
    </location>
</feature>
<dbReference type="Proteomes" id="UP001549037">
    <property type="component" value="Unassembled WGS sequence"/>
</dbReference>